<proteinExistence type="predicted"/>
<dbReference type="Gene3D" id="3.40.50.1820">
    <property type="entry name" value="alpha/beta hydrolase"/>
    <property type="match status" value="1"/>
</dbReference>
<dbReference type="PANTHER" id="PTHR43798:SF33">
    <property type="entry name" value="HYDROLASE, PUTATIVE (AFU_ORTHOLOGUE AFUA_2G14860)-RELATED"/>
    <property type="match status" value="1"/>
</dbReference>
<dbReference type="SUPFAM" id="SSF53474">
    <property type="entry name" value="alpha/beta-Hydrolases"/>
    <property type="match status" value="1"/>
</dbReference>
<dbReference type="RefSeq" id="WP_097931096.1">
    <property type="nucleotide sequence ID" value="NZ_OCTN01000007.1"/>
</dbReference>
<dbReference type="EMBL" id="OCTN01000007">
    <property type="protein sequence ID" value="SOH94992.1"/>
    <property type="molecule type" value="Genomic_DNA"/>
</dbReference>
<dbReference type="OrthoDB" id="7267294at2"/>
<sequence length="274" mass="30480">MNGMVPTFDIPASAHRILPELADPRAARHLVTIHGIADTPDVWQPVCRALDSRFRSYNQLSLKWHAGVGEPYSYPECGEVLRKGWAQLPEGPKVILAHSFGSNALMSMIQSQRLPDVDAVVMLSPYYKTDYSAFSWPLFVRYVNEFERFLNTSIDARMPGRTLSPAARETILNRLLDGYSPSSWVMFFMAWSQTPKLDLSALDMPCAVMTGADDFSLPVEDVAALAARIPGARFEALEGLNHFALIEDAARTAARISDFLTTTLSTPELVTERL</sequence>
<name>A0A2C9CUP7_9RHOB</name>
<protein>
    <submittedName>
        <fullName evidence="2">Pimeloyl-ACP methyl ester carboxylesterase</fullName>
    </submittedName>
</protein>
<evidence type="ECO:0000313" key="3">
    <source>
        <dbReference type="Proteomes" id="UP000220034"/>
    </source>
</evidence>
<evidence type="ECO:0000313" key="2">
    <source>
        <dbReference type="EMBL" id="SOH94992.1"/>
    </source>
</evidence>
<dbReference type="InterPro" id="IPR029058">
    <property type="entry name" value="AB_hydrolase_fold"/>
</dbReference>
<keyword evidence="3" id="KW-1185">Reference proteome</keyword>
<dbReference type="AlphaFoldDB" id="A0A2C9CUP7"/>
<evidence type="ECO:0000259" key="1">
    <source>
        <dbReference type="Pfam" id="PF12697"/>
    </source>
</evidence>
<dbReference type="InterPro" id="IPR000073">
    <property type="entry name" value="AB_hydrolase_1"/>
</dbReference>
<dbReference type="GO" id="GO:0016020">
    <property type="term" value="C:membrane"/>
    <property type="evidence" value="ECO:0007669"/>
    <property type="project" value="TreeGrafter"/>
</dbReference>
<dbReference type="InterPro" id="IPR050266">
    <property type="entry name" value="AB_hydrolase_sf"/>
</dbReference>
<dbReference type="PANTHER" id="PTHR43798">
    <property type="entry name" value="MONOACYLGLYCEROL LIPASE"/>
    <property type="match status" value="1"/>
</dbReference>
<feature type="domain" description="AB hydrolase-1" evidence="1">
    <location>
        <begin position="30"/>
        <end position="254"/>
    </location>
</feature>
<dbReference type="Proteomes" id="UP000220034">
    <property type="component" value="Unassembled WGS sequence"/>
</dbReference>
<reference evidence="3" key="1">
    <citation type="submission" date="2017-09" db="EMBL/GenBank/DDBJ databases">
        <authorList>
            <person name="Varghese N."/>
            <person name="Submissions S."/>
        </authorList>
    </citation>
    <scope>NUCLEOTIDE SEQUENCE [LARGE SCALE GENOMIC DNA]</scope>
    <source>
        <strain evidence="3">C7</strain>
    </source>
</reference>
<gene>
    <name evidence="2" type="ORF">SAMN06273572_10713</name>
</gene>
<accession>A0A2C9CUP7</accession>
<dbReference type="Pfam" id="PF12697">
    <property type="entry name" value="Abhydrolase_6"/>
    <property type="match status" value="1"/>
</dbReference>
<organism evidence="2 3">
    <name type="scientific">Pontivivens marinum</name>
    <dbReference type="NCBI Taxonomy" id="1690039"/>
    <lineage>
        <taxon>Bacteria</taxon>
        <taxon>Pseudomonadati</taxon>
        <taxon>Pseudomonadota</taxon>
        <taxon>Alphaproteobacteria</taxon>
        <taxon>Rhodobacterales</taxon>
        <taxon>Paracoccaceae</taxon>
        <taxon>Pontivivens</taxon>
    </lineage>
</organism>